<evidence type="ECO:0000313" key="1">
    <source>
        <dbReference type="EMBL" id="PFH02526.1"/>
    </source>
</evidence>
<dbReference type="Gene3D" id="3.50.30.50">
    <property type="entry name" value="Putative cyclase"/>
    <property type="match status" value="1"/>
</dbReference>
<comment type="caution">
    <text evidence="1">The sequence shown here is derived from an EMBL/GenBank/DDBJ whole genome shotgun (WGS) entry which is preliminary data.</text>
</comment>
<evidence type="ECO:0000313" key="2">
    <source>
        <dbReference type="Proteomes" id="UP000223596"/>
    </source>
</evidence>
<proteinExistence type="predicted"/>
<gene>
    <name evidence="1" type="ORF">M972_111304</name>
</gene>
<evidence type="ECO:0008006" key="3">
    <source>
        <dbReference type="Google" id="ProtNLM"/>
    </source>
</evidence>
<protein>
    <recommendedName>
        <fullName evidence="3">Cyclase family protein</fullName>
    </recommendedName>
</protein>
<dbReference type="Proteomes" id="UP000223596">
    <property type="component" value="Unassembled WGS sequence"/>
</dbReference>
<reference evidence="1 2" key="1">
    <citation type="submission" date="2017-09" db="EMBL/GenBank/DDBJ databases">
        <title>Evaluation of Pacific Biosciences Sequencing Technology to Finishing C. thermocellum Genome Sequences.</title>
        <authorList>
            <person name="Brown S."/>
        </authorList>
    </citation>
    <scope>NUCLEOTIDE SEQUENCE [LARGE SCALE GENOMIC DNA]</scope>
    <source>
        <strain evidence="1 2">AD2</strain>
    </source>
</reference>
<name>A0AB36TG03_ACETH</name>
<dbReference type="AlphaFoldDB" id="A0AB36TG03"/>
<accession>A0AB36TG03</accession>
<dbReference type="EMBL" id="PDBW01000001">
    <property type="protein sequence ID" value="PFH02526.1"/>
    <property type="molecule type" value="Genomic_DNA"/>
</dbReference>
<dbReference type="SUPFAM" id="SSF102198">
    <property type="entry name" value="Putative cyclase"/>
    <property type="match status" value="1"/>
</dbReference>
<dbReference type="GO" id="GO:0004061">
    <property type="term" value="F:arylformamidase activity"/>
    <property type="evidence" value="ECO:0007669"/>
    <property type="project" value="InterPro"/>
</dbReference>
<dbReference type="GO" id="GO:0019441">
    <property type="term" value="P:L-tryptophan catabolic process to kynurenine"/>
    <property type="evidence" value="ECO:0007669"/>
    <property type="project" value="InterPro"/>
</dbReference>
<dbReference type="InterPro" id="IPR037175">
    <property type="entry name" value="KFase_sf"/>
</dbReference>
<sequence length="79" mass="8972">MEFAEFMVERKIKILGMDTPSPDKPPFPVHRLLLKNEIFILENLANLEALLDVEKFEVIALPLNIKADSSILRVVAKVV</sequence>
<organism evidence="1 2">
    <name type="scientific">Acetivibrio thermocellus AD2</name>
    <dbReference type="NCBI Taxonomy" id="1138384"/>
    <lineage>
        <taxon>Bacteria</taxon>
        <taxon>Bacillati</taxon>
        <taxon>Bacillota</taxon>
        <taxon>Clostridia</taxon>
        <taxon>Eubacteriales</taxon>
        <taxon>Oscillospiraceae</taxon>
        <taxon>Acetivibrio</taxon>
    </lineage>
</organism>